<dbReference type="OrthoDB" id="8707547at2759"/>
<feature type="compositionally biased region" description="Basic residues" evidence="5">
    <location>
        <begin position="213"/>
        <end position="233"/>
    </location>
</feature>
<feature type="region of interest" description="Disordered" evidence="5">
    <location>
        <begin position="173"/>
        <end position="233"/>
    </location>
</feature>
<dbReference type="EMBL" id="NCKV01004640">
    <property type="protein sequence ID" value="RWS24626.1"/>
    <property type="molecule type" value="Genomic_DNA"/>
</dbReference>
<evidence type="ECO:0000313" key="7">
    <source>
        <dbReference type="Proteomes" id="UP000288716"/>
    </source>
</evidence>
<dbReference type="AlphaFoldDB" id="A0A443SAP2"/>
<evidence type="ECO:0000256" key="5">
    <source>
        <dbReference type="SAM" id="MobiDB-lite"/>
    </source>
</evidence>
<dbReference type="PANTHER" id="PTHR13105">
    <property type="entry name" value="MYELOID LEUKEMIA FACTOR"/>
    <property type="match status" value="1"/>
</dbReference>
<evidence type="ECO:0000256" key="4">
    <source>
        <dbReference type="ARBA" id="ARBA00022553"/>
    </source>
</evidence>
<keyword evidence="7" id="KW-1185">Reference proteome</keyword>
<keyword evidence="4" id="KW-0597">Phosphoprotein</keyword>
<comment type="similarity">
    <text evidence="2">Belongs to the MLF family.</text>
</comment>
<accession>A0A443SAP2</accession>
<protein>
    <submittedName>
        <fullName evidence="6">Myeloid leukemia factor 1-like protein</fullName>
    </submittedName>
</protein>
<dbReference type="Proteomes" id="UP000288716">
    <property type="component" value="Unassembled WGS sequence"/>
</dbReference>
<comment type="subcellular location">
    <subcellularLocation>
        <location evidence="1">Cytoplasm</location>
    </subcellularLocation>
</comment>
<evidence type="ECO:0000256" key="1">
    <source>
        <dbReference type="ARBA" id="ARBA00004496"/>
    </source>
</evidence>
<dbReference type="VEuPathDB" id="VectorBase:LDEU007414"/>
<dbReference type="STRING" id="299467.A0A443SAP2"/>
<evidence type="ECO:0000256" key="2">
    <source>
        <dbReference type="ARBA" id="ARBA00008332"/>
    </source>
</evidence>
<sequence>MALMGFGDFDDMFGRVDRMMNSVMRNMFSPVSNPFSLMDEMMTPFHGRHPGSMMSSYAHSGFPSNSYSYSSVTTMTTDRYGRPQVYEATQSTSAAPGGVRETHSSVRDSMTGYQEMSIGHHIMDRGHVMQKKRNYYTGEAEENNEYINLDEEEADAFNSEWQQRIGRYQGHRAMPQVAHTAHSSSQRHTPPMLALPAAVGSSGTSGCESPSHSRNKISSKHKNKRSKKPYKKN</sequence>
<dbReference type="GO" id="GO:0005737">
    <property type="term" value="C:cytoplasm"/>
    <property type="evidence" value="ECO:0007669"/>
    <property type="project" value="UniProtKB-SubCell"/>
</dbReference>
<name>A0A443SAP2_9ACAR</name>
<proteinExistence type="inferred from homology"/>
<reference evidence="6 7" key="1">
    <citation type="journal article" date="2018" name="Gigascience">
        <title>Genomes of trombidid mites reveal novel predicted allergens and laterally-transferred genes associated with secondary metabolism.</title>
        <authorList>
            <person name="Dong X."/>
            <person name="Chaisiri K."/>
            <person name="Xia D."/>
            <person name="Armstrong S.D."/>
            <person name="Fang Y."/>
            <person name="Donnelly M.J."/>
            <person name="Kadowaki T."/>
            <person name="McGarry J.W."/>
            <person name="Darby A.C."/>
            <person name="Makepeace B.L."/>
        </authorList>
    </citation>
    <scope>NUCLEOTIDE SEQUENCE [LARGE SCALE GENOMIC DNA]</scope>
    <source>
        <strain evidence="6">UoL-UT</strain>
    </source>
</reference>
<feature type="compositionally biased region" description="Polar residues" evidence="5">
    <location>
        <begin position="201"/>
        <end position="210"/>
    </location>
</feature>
<evidence type="ECO:0000313" key="6">
    <source>
        <dbReference type="EMBL" id="RWS24626.1"/>
    </source>
</evidence>
<dbReference type="Pfam" id="PF10248">
    <property type="entry name" value="Mlf1IP"/>
    <property type="match status" value="1"/>
</dbReference>
<evidence type="ECO:0000256" key="3">
    <source>
        <dbReference type="ARBA" id="ARBA00022490"/>
    </source>
</evidence>
<gene>
    <name evidence="6" type="ORF">B4U80_00925</name>
</gene>
<keyword evidence="3" id="KW-0963">Cytoplasm</keyword>
<dbReference type="InterPro" id="IPR019376">
    <property type="entry name" value="Myeloid_leukemia_factor"/>
</dbReference>
<organism evidence="6 7">
    <name type="scientific">Leptotrombidium deliense</name>
    <dbReference type="NCBI Taxonomy" id="299467"/>
    <lineage>
        <taxon>Eukaryota</taxon>
        <taxon>Metazoa</taxon>
        <taxon>Ecdysozoa</taxon>
        <taxon>Arthropoda</taxon>
        <taxon>Chelicerata</taxon>
        <taxon>Arachnida</taxon>
        <taxon>Acari</taxon>
        <taxon>Acariformes</taxon>
        <taxon>Trombidiformes</taxon>
        <taxon>Prostigmata</taxon>
        <taxon>Anystina</taxon>
        <taxon>Parasitengona</taxon>
        <taxon>Trombiculoidea</taxon>
        <taxon>Trombiculidae</taxon>
        <taxon>Leptotrombidium</taxon>
    </lineage>
</organism>
<comment type="caution">
    <text evidence="6">The sequence shown here is derived from an EMBL/GenBank/DDBJ whole genome shotgun (WGS) entry which is preliminary data.</text>
</comment>